<name>A0A0F2DST6_STRMT</name>
<gene>
    <name evidence="1" type="ORF">TZ91_00233</name>
</gene>
<dbReference type="AlphaFoldDB" id="A0A0F2DST6"/>
<protein>
    <submittedName>
        <fullName evidence="1">Uncharacterized protein</fullName>
    </submittedName>
</protein>
<sequence>MIDMKFFNIQKDSTYLKEIYPRDGWNLLSLTNLIE</sequence>
<comment type="caution">
    <text evidence="1">The sequence shown here is derived from an EMBL/GenBank/DDBJ whole genome shotgun (WGS) entry which is preliminary data.</text>
</comment>
<organism evidence="1 2">
    <name type="scientific">Streptococcus mitis</name>
    <dbReference type="NCBI Taxonomy" id="28037"/>
    <lineage>
        <taxon>Bacteria</taxon>
        <taxon>Bacillati</taxon>
        <taxon>Bacillota</taxon>
        <taxon>Bacilli</taxon>
        <taxon>Lactobacillales</taxon>
        <taxon>Streptococcaceae</taxon>
        <taxon>Streptococcus</taxon>
        <taxon>Streptococcus mitis group</taxon>
    </lineage>
</organism>
<dbReference type="PATRIC" id="fig|28037.213.peg.201"/>
<evidence type="ECO:0000313" key="2">
    <source>
        <dbReference type="Proteomes" id="UP000033415"/>
    </source>
</evidence>
<dbReference type="EMBL" id="JYGQ01000001">
    <property type="protein sequence ID" value="KJQ72636.1"/>
    <property type="molecule type" value="Genomic_DNA"/>
</dbReference>
<proteinExistence type="predicted"/>
<accession>A0A0F2DST6</accession>
<dbReference type="Proteomes" id="UP000033415">
    <property type="component" value="Unassembled WGS sequence"/>
</dbReference>
<reference evidence="1 2" key="1">
    <citation type="submission" date="2015-02" db="EMBL/GenBank/DDBJ databases">
        <title>Evolution of amylase-binding proteins of oral streptococcal species.</title>
        <authorList>
            <person name="Haase E.M."/>
        </authorList>
    </citation>
    <scope>NUCLEOTIDE SEQUENCE [LARGE SCALE GENOMIC DNA]</scope>
    <source>
        <strain evidence="1 2">SK137</strain>
    </source>
</reference>
<evidence type="ECO:0000313" key="1">
    <source>
        <dbReference type="EMBL" id="KJQ72636.1"/>
    </source>
</evidence>